<proteinExistence type="predicted"/>
<dbReference type="KEGG" id="lcm:102363014"/>
<organism evidence="2 3">
    <name type="scientific">Latimeria chalumnae</name>
    <name type="common">Coelacanth</name>
    <dbReference type="NCBI Taxonomy" id="7897"/>
    <lineage>
        <taxon>Eukaryota</taxon>
        <taxon>Metazoa</taxon>
        <taxon>Chordata</taxon>
        <taxon>Craniata</taxon>
        <taxon>Vertebrata</taxon>
        <taxon>Euteleostomi</taxon>
        <taxon>Coelacanthiformes</taxon>
        <taxon>Coelacanthidae</taxon>
        <taxon>Latimeria</taxon>
    </lineage>
</organism>
<accession>M3XIH6</accession>
<evidence type="ECO:0000313" key="2">
    <source>
        <dbReference type="Ensembl" id="ENSLACP00000022532.1"/>
    </source>
</evidence>
<dbReference type="GO" id="GO:0005634">
    <property type="term" value="C:nucleus"/>
    <property type="evidence" value="ECO:0007669"/>
    <property type="project" value="TreeGrafter"/>
</dbReference>
<dbReference type="eggNOG" id="KOG0001">
    <property type="taxonomic scope" value="Eukaryota"/>
</dbReference>
<dbReference type="AlphaFoldDB" id="M3XIH6"/>
<dbReference type="EMBL" id="AFYH01244459">
    <property type="status" value="NOT_ANNOTATED_CDS"/>
    <property type="molecule type" value="Genomic_DNA"/>
</dbReference>
<dbReference type="RefSeq" id="XP_006012591.1">
    <property type="nucleotide sequence ID" value="XM_006012529.3"/>
</dbReference>
<dbReference type="GO" id="GO:0070628">
    <property type="term" value="F:proteasome binding"/>
    <property type="evidence" value="ECO:0007669"/>
    <property type="project" value="InterPro"/>
</dbReference>
<dbReference type="SUPFAM" id="SSF54236">
    <property type="entry name" value="Ubiquitin-like"/>
    <property type="match status" value="2"/>
</dbReference>
<reference evidence="3" key="1">
    <citation type="submission" date="2011-08" db="EMBL/GenBank/DDBJ databases">
        <title>The draft genome of Latimeria chalumnae.</title>
        <authorList>
            <person name="Di Palma F."/>
            <person name="Alfoldi J."/>
            <person name="Johnson J."/>
            <person name="Berlin A."/>
            <person name="Gnerre S."/>
            <person name="Jaffe D."/>
            <person name="MacCallum I."/>
            <person name="Young S."/>
            <person name="Walker B.J."/>
            <person name="Lander E."/>
            <person name="Lindblad-Toh K."/>
        </authorList>
    </citation>
    <scope>NUCLEOTIDE SEQUENCE [LARGE SCALE GENOMIC DNA]</scope>
    <source>
        <strain evidence="3">Wild caught</strain>
    </source>
</reference>
<gene>
    <name evidence="2" type="primary">LOC102363014</name>
</gene>
<dbReference type="HOGENOM" id="CLU_139252_0_0_1"/>
<dbReference type="Pfam" id="PF00240">
    <property type="entry name" value="ubiquitin"/>
    <property type="match status" value="2"/>
</dbReference>
<dbReference type="InterPro" id="IPR000626">
    <property type="entry name" value="Ubiquitin-like_dom"/>
</dbReference>
<dbReference type="PANTHER" id="PTHR47731:SF1">
    <property type="entry name" value="UBIQUITIN D"/>
    <property type="match status" value="1"/>
</dbReference>
<dbReference type="GO" id="GO:0043123">
    <property type="term" value="P:positive regulation of canonical NF-kappaB signal transduction"/>
    <property type="evidence" value="ECO:0007669"/>
    <property type="project" value="TreeGrafter"/>
</dbReference>
<dbReference type="GeneTree" id="ENSGT00910000144359"/>
<dbReference type="GO" id="GO:0034341">
    <property type="term" value="P:response to type II interferon"/>
    <property type="evidence" value="ECO:0007669"/>
    <property type="project" value="TreeGrafter"/>
</dbReference>
<name>M3XIH6_LATCH</name>
<dbReference type="GO" id="GO:0016567">
    <property type="term" value="P:protein ubiquitination"/>
    <property type="evidence" value="ECO:0007669"/>
    <property type="project" value="TreeGrafter"/>
</dbReference>
<dbReference type="GeneID" id="102363014"/>
<dbReference type="FunCoup" id="M3XIH6">
    <property type="interactions" value="14"/>
</dbReference>
<dbReference type="OrthoDB" id="428577at2759"/>
<reference evidence="2" key="3">
    <citation type="submission" date="2025-09" db="UniProtKB">
        <authorList>
            <consortium name="Ensembl"/>
        </authorList>
    </citation>
    <scope>IDENTIFICATION</scope>
</reference>
<dbReference type="PANTHER" id="PTHR47731">
    <property type="entry name" value="UBIQUITIN D"/>
    <property type="match status" value="1"/>
</dbReference>
<dbReference type="STRING" id="7897.ENSLACP00000022532"/>
<dbReference type="CDD" id="cd17052">
    <property type="entry name" value="Ubl1_FAT10"/>
    <property type="match status" value="1"/>
</dbReference>
<dbReference type="PROSITE" id="PS50053">
    <property type="entry name" value="UBIQUITIN_2"/>
    <property type="match status" value="2"/>
</dbReference>
<dbReference type="InterPro" id="IPR042969">
    <property type="entry name" value="Ubiquitin_D"/>
</dbReference>
<dbReference type="Ensembl" id="ENSLACT00000025026.1">
    <property type="protein sequence ID" value="ENSLACP00000022532.1"/>
    <property type="gene ID" value="ENSLACG00000022097.1"/>
</dbReference>
<evidence type="ECO:0000313" key="3">
    <source>
        <dbReference type="Proteomes" id="UP000008672"/>
    </source>
</evidence>
<dbReference type="InterPro" id="IPR029071">
    <property type="entry name" value="Ubiquitin-like_domsf"/>
</dbReference>
<sequence length="163" mass="18211">MAAVLQGKVVVDFQDKGKTVEVDVSLQDKVKKVNEYIRQRTGIPVEDQTLLLKGKPLHGKKRLSDFGIGKDVLHLVLKVECSDEEVDMTVISYNDNRHYPIRAKKRSTPVNKVMKMLEAQSGVPPAKQILTLNGKRVEPGKKLGEYRVKTGSLIHMVDFCEGG</sequence>
<dbReference type="GO" id="GO:0043065">
    <property type="term" value="P:positive regulation of apoptotic process"/>
    <property type="evidence" value="ECO:0007669"/>
    <property type="project" value="TreeGrafter"/>
</dbReference>
<feature type="domain" description="Ubiquitin-like" evidence="1">
    <location>
        <begin position="86"/>
        <end position="163"/>
    </location>
</feature>
<dbReference type="SMART" id="SM00213">
    <property type="entry name" value="UBQ"/>
    <property type="match status" value="2"/>
</dbReference>
<dbReference type="InParanoid" id="M3XIH6"/>
<dbReference type="OMA" id="NCNGRKE"/>
<reference evidence="2" key="2">
    <citation type="submission" date="2025-08" db="UniProtKB">
        <authorList>
            <consortium name="Ensembl"/>
        </authorList>
    </citation>
    <scope>IDENTIFICATION</scope>
</reference>
<dbReference type="GO" id="GO:0034612">
    <property type="term" value="P:response to tumor necrosis factor"/>
    <property type="evidence" value="ECO:0007669"/>
    <property type="project" value="InterPro"/>
</dbReference>
<dbReference type="Proteomes" id="UP000008672">
    <property type="component" value="Unassembled WGS sequence"/>
</dbReference>
<keyword evidence="3" id="KW-1185">Reference proteome</keyword>
<protein>
    <submittedName>
        <fullName evidence="2">Ubiquitin D</fullName>
    </submittedName>
</protein>
<dbReference type="GO" id="GO:0006511">
    <property type="term" value="P:ubiquitin-dependent protein catabolic process"/>
    <property type="evidence" value="ECO:0007669"/>
    <property type="project" value="TreeGrafter"/>
</dbReference>
<evidence type="ECO:0000259" key="1">
    <source>
        <dbReference type="PROSITE" id="PS50053"/>
    </source>
</evidence>
<feature type="domain" description="Ubiquitin-like" evidence="1">
    <location>
        <begin position="7"/>
        <end position="68"/>
    </location>
</feature>
<dbReference type="Gene3D" id="3.10.20.90">
    <property type="entry name" value="Phosphatidylinositol 3-kinase Catalytic Subunit, Chain A, domain 1"/>
    <property type="match status" value="2"/>
</dbReference>